<protein>
    <submittedName>
        <fullName evidence="1">Bacteriocin</fullName>
    </submittedName>
</protein>
<dbReference type="AlphaFoldDB" id="A0A7X2GZZ0"/>
<sequence length="85" mass="8628">MRTLSLSELHLVSGGNSNRNELIKDCKNDITNGMAFGALVGTTSAKGNVLAGGVGALFGGAIAAKMSDSCQALTAKDRSGNNYGH</sequence>
<name>A0A7X2GZZ0_9NEIS</name>
<keyword evidence="2" id="KW-1185">Reference proteome</keyword>
<reference evidence="1" key="1">
    <citation type="journal article" name="Emerg. Infect. Dis.">
        <title>Two cases of a newly characterized neisseria species.</title>
        <authorList>
            <person name="Mustapha M."/>
            <person name="Lemos A.P.S."/>
            <person name="Harrison L.H."/>
            <person name="Vantyne D."/>
            <person name="Sacchi C.T."/>
        </authorList>
    </citation>
    <scope>NUCLEOTIDE SEQUENCE</scope>
    <source>
        <strain evidence="1">N.95.16</strain>
    </source>
</reference>
<accession>A0A7X2GZZ0</accession>
<evidence type="ECO:0000313" key="1">
    <source>
        <dbReference type="EMBL" id="MRN38127.1"/>
    </source>
</evidence>
<proteinExistence type="predicted"/>
<comment type="caution">
    <text evidence="1">The sequence shown here is derived from an EMBL/GenBank/DDBJ whole genome shotgun (WGS) entry which is preliminary data.</text>
</comment>
<dbReference type="EMBL" id="WJXO01000001">
    <property type="protein sequence ID" value="MRN38127.1"/>
    <property type="molecule type" value="Genomic_DNA"/>
</dbReference>
<dbReference type="RefSeq" id="WP_095502727.1">
    <property type="nucleotide sequence ID" value="NZ_WJXO01000001.1"/>
</dbReference>
<organism evidence="1 2">
    <name type="scientific">Neisseria brasiliensis</name>
    <dbReference type="NCBI Taxonomy" id="2666100"/>
    <lineage>
        <taxon>Bacteria</taxon>
        <taxon>Pseudomonadati</taxon>
        <taxon>Pseudomonadota</taxon>
        <taxon>Betaproteobacteria</taxon>
        <taxon>Neisseriales</taxon>
        <taxon>Neisseriaceae</taxon>
        <taxon>Neisseria</taxon>
    </lineage>
</organism>
<evidence type="ECO:0000313" key="2">
    <source>
        <dbReference type="Proteomes" id="UP000486297"/>
    </source>
</evidence>
<dbReference type="Proteomes" id="UP000486297">
    <property type="component" value="Unassembled WGS sequence"/>
</dbReference>
<gene>
    <name evidence="1" type="ORF">GJU80_06405</name>
</gene>